<dbReference type="GeneID" id="100909032"/>
<gene>
    <name evidence="5" type="primary">LOC100909032</name>
</gene>
<feature type="compositionally biased region" description="Polar residues" evidence="2">
    <location>
        <begin position="176"/>
        <end position="199"/>
    </location>
</feature>
<feature type="compositionally biased region" description="Basic and acidic residues" evidence="2">
    <location>
        <begin position="285"/>
        <end position="301"/>
    </location>
</feature>
<proteinExistence type="predicted"/>
<name>A0AAJ7L7P2_9ACAR</name>
<feature type="region of interest" description="Disordered" evidence="2">
    <location>
        <begin position="457"/>
        <end position="495"/>
    </location>
</feature>
<dbReference type="RefSeq" id="XP_018496435.1">
    <property type="nucleotide sequence ID" value="XM_018640919.1"/>
</dbReference>
<feature type="compositionally biased region" description="Basic and acidic residues" evidence="2">
    <location>
        <begin position="457"/>
        <end position="468"/>
    </location>
</feature>
<evidence type="ECO:0000259" key="3">
    <source>
        <dbReference type="Pfam" id="PF15304"/>
    </source>
</evidence>
<feature type="region of interest" description="Disordered" evidence="2">
    <location>
        <begin position="375"/>
        <end position="418"/>
    </location>
</feature>
<feature type="compositionally biased region" description="Polar residues" evidence="2">
    <location>
        <begin position="320"/>
        <end position="334"/>
    </location>
</feature>
<evidence type="ECO:0000313" key="4">
    <source>
        <dbReference type="Proteomes" id="UP000694867"/>
    </source>
</evidence>
<sequence length="750" mass="83865">METAVQGIYQQIISIFHPSQTVSSITPQSSRITKHEPQASDLVDSNGEKIEMETLHGEAGEELNHSVKITNSTANISRQINISKVNAVNAGIGVQEVTEELIFESIENASGNGSDYGSCEEKDPVYEEVETEEEIYADCSIKNHPLEQPLREVLDTSGGLTPQTRSPVDCSITSDLSRDMLTSPNSSQHSNYAHSNSALSDPECDSDLLLKCSSPEEEDDLLCEMQSKQDIQDINEINEAARDNALISIETPKVDHKKLMPQALKPVPVEETIIAREIRLQREREDEIQKEREEARRRAAEKMGSLSGSTGSLLDERPASKSTPFTRPLATSTPKGARDVGALKIEDEIRQLKEREDELRRVRESLQQKVQQQEILDFKIEPQQSDPKQDTKTDTVVRPSPISSASPIPKQTTRRAVKVRPLDDGDEIPETTVYQHETPIEREIRLARERDEALRREKGLLTGRRDSVDSSSILSERSTTSSTSSSCTDLRSPRTPVHNMVTSKIQKEIEEQNRKELELKKEGVIRTISVERSDSKVAKIGAEVEAPRPRTFSSSSSGSCSTQTAAAPFRRPAFGTVARGISMQKFIASQGKKIVPTRPIEPRWVEAPSSRQPRFELGTVNLENKCDAKPRRHLVTAQSKIQQELKLFKERETELRRMRKLGGSHPNLSTLVVATDIPVSDEDDDDDFVKDDTSPKGLYPSLRQRVLSNPNLLDCDEPAKVPEPLAPIVRKKSAMVAEWENRIRQIQESK</sequence>
<organism evidence="4 5">
    <name type="scientific">Galendromus occidentalis</name>
    <name type="common">western predatory mite</name>
    <dbReference type="NCBI Taxonomy" id="34638"/>
    <lineage>
        <taxon>Eukaryota</taxon>
        <taxon>Metazoa</taxon>
        <taxon>Ecdysozoa</taxon>
        <taxon>Arthropoda</taxon>
        <taxon>Chelicerata</taxon>
        <taxon>Arachnida</taxon>
        <taxon>Acari</taxon>
        <taxon>Parasitiformes</taxon>
        <taxon>Mesostigmata</taxon>
        <taxon>Gamasina</taxon>
        <taxon>Phytoseioidea</taxon>
        <taxon>Phytoseiidae</taxon>
        <taxon>Typhlodrominae</taxon>
        <taxon>Galendromus</taxon>
    </lineage>
</organism>
<feature type="compositionally biased region" description="Low complexity" evidence="2">
    <location>
        <begin position="304"/>
        <end position="313"/>
    </location>
</feature>
<dbReference type="InterPro" id="IPR042779">
    <property type="entry name" value="MISP/MISP3-like"/>
</dbReference>
<reference evidence="5" key="1">
    <citation type="submission" date="2025-08" db="UniProtKB">
        <authorList>
            <consortium name="RefSeq"/>
        </authorList>
    </citation>
    <scope>IDENTIFICATION</scope>
</reference>
<protein>
    <submittedName>
        <fullName evidence="5">Uncharacterized protein LOC100909032</fullName>
    </submittedName>
</protein>
<dbReference type="InterPro" id="IPR029304">
    <property type="entry name" value="AKAP2_C"/>
</dbReference>
<feature type="compositionally biased region" description="Low complexity" evidence="2">
    <location>
        <begin position="399"/>
        <end position="409"/>
    </location>
</feature>
<evidence type="ECO:0000256" key="1">
    <source>
        <dbReference type="ARBA" id="ARBA00023054"/>
    </source>
</evidence>
<feature type="region of interest" description="Disordered" evidence="2">
    <location>
        <begin position="285"/>
        <end position="342"/>
    </location>
</feature>
<keyword evidence="1" id="KW-0175">Coiled coil</keyword>
<evidence type="ECO:0000256" key="2">
    <source>
        <dbReference type="SAM" id="MobiDB-lite"/>
    </source>
</evidence>
<dbReference type="Proteomes" id="UP000694867">
    <property type="component" value="Unplaced"/>
</dbReference>
<dbReference type="KEGG" id="goe:100909032"/>
<keyword evidence="4" id="KW-1185">Reference proteome</keyword>
<dbReference type="Pfam" id="PF15304">
    <property type="entry name" value="AKAP2_C"/>
    <property type="match status" value="1"/>
</dbReference>
<dbReference type="AlphaFoldDB" id="A0AAJ7L7P2"/>
<feature type="domain" description="A-kinase anchor protein 2 C-terminal" evidence="3">
    <location>
        <begin position="628"/>
        <end position="744"/>
    </location>
</feature>
<dbReference type="PANTHER" id="PTHR18839">
    <property type="entry name" value="MITOTIC INTERACTOR AND SUBSTRATE OF PLK1 MISP FAMILY MEMBER"/>
    <property type="match status" value="1"/>
</dbReference>
<accession>A0AAJ7L7P2</accession>
<feature type="compositionally biased region" description="Low complexity" evidence="2">
    <location>
        <begin position="469"/>
        <end position="490"/>
    </location>
</feature>
<feature type="region of interest" description="Disordered" evidence="2">
    <location>
        <begin position="176"/>
        <end position="200"/>
    </location>
</feature>
<dbReference type="PANTHER" id="PTHR18839:SF0">
    <property type="entry name" value="MITOTIC INTERACTOR AND SUBSTRATE OF PLK1 ISOFORM X1-RELATED"/>
    <property type="match status" value="1"/>
</dbReference>
<evidence type="ECO:0000313" key="5">
    <source>
        <dbReference type="RefSeq" id="XP_018496435.1"/>
    </source>
</evidence>